<dbReference type="SUPFAM" id="SSF51735">
    <property type="entry name" value="NAD(P)-binding Rossmann-fold domains"/>
    <property type="match status" value="1"/>
</dbReference>
<sequence length="289" mass="30872">MSLHAPPATEGRKMSQDVTRLDGRTALVTGAAAGIGAGIATALARRGAAVVLVDNDETALDRTVAGLAEEGRTALGAAADVRERACVEVMRGAVEELSGGRLDVLVNNVGDHRPWGPFSQTGEEDWSAVYQLNFEHVLRVTRAFLPAMIERRGGSIINVSSVEGLRGVPNCAVYAALKAAVLNFTAGLATEVGQYGVRVNAIAPDVTDTPQFPLHRLIGPEYQDQIPRWVPLGRFGTPEDHGDVAAFLASDAARWVTGQTIKVDGGTMASPGWLRRDEHRFTNVPRNFI</sequence>
<proteinExistence type="inferred from homology"/>
<evidence type="ECO:0000313" key="4">
    <source>
        <dbReference type="Proteomes" id="UP000614047"/>
    </source>
</evidence>
<reference evidence="3" key="1">
    <citation type="submission" date="2020-11" db="EMBL/GenBank/DDBJ databases">
        <title>Sequencing the genomes of 1000 actinobacteria strains.</title>
        <authorList>
            <person name="Klenk H.-P."/>
        </authorList>
    </citation>
    <scope>NUCLEOTIDE SEQUENCE</scope>
    <source>
        <strain evidence="3">DSM 43175</strain>
    </source>
</reference>
<keyword evidence="2" id="KW-0560">Oxidoreductase</keyword>
<protein>
    <submittedName>
        <fullName evidence="3">NAD(P)-dependent dehydrogenase (Short-subunit alcohol dehydrogenase family)</fullName>
    </submittedName>
</protein>
<name>A0A931DQU3_9ACTN</name>
<comment type="caution">
    <text evidence="3">The sequence shown here is derived from an EMBL/GenBank/DDBJ whole genome shotgun (WGS) entry which is preliminary data.</text>
</comment>
<dbReference type="GO" id="GO:0016491">
    <property type="term" value="F:oxidoreductase activity"/>
    <property type="evidence" value="ECO:0007669"/>
    <property type="project" value="UniProtKB-KW"/>
</dbReference>
<dbReference type="PANTHER" id="PTHR43639:SF1">
    <property type="entry name" value="SHORT-CHAIN DEHYDROGENASE_REDUCTASE FAMILY PROTEIN"/>
    <property type="match status" value="1"/>
</dbReference>
<dbReference type="AlphaFoldDB" id="A0A931DQU3"/>
<dbReference type="Pfam" id="PF13561">
    <property type="entry name" value="adh_short_C2"/>
    <property type="match status" value="1"/>
</dbReference>
<dbReference type="PRINTS" id="PR00081">
    <property type="entry name" value="GDHRDH"/>
</dbReference>
<dbReference type="PRINTS" id="PR00080">
    <property type="entry name" value="SDRFAMILY"/>
</dbReference>
<dbReference type="InterPro" id="IPR002347">
    <property type="entry name" value="SDR_fam"/>
</dbReference>
<keyword evidence="4" id="KW-1185">Reference proteome</keyword>
<dbReference type="PANTHER" id="PTHR43639">
    <property type="entry name" value="OXIDOREDUCTASE, SHORT-CHAIN DEHYDROGENASE/REDUCTASE FAMILY (AFU_ORTHOLOGUE AFUA_5G02870)"/>
    <property type="match status" value="1"/>
</dbReference>
<dbReference type="CDD" id="cd05233">
    <property type="entry name" value="SDR_c"/>
    <property type="match status" value="1"/>
</dbReference>
<dbReference type="FunFam" id="3.40.50.720:FF:000084">
    <property type="entry name" value="Short-chain dehydrogenase reductase"/>
    <property type="match status" value="1"/>
</dbReference>
<organism evidence="3 4">
    <name type="scientific">Actinomadura viridis</name>
    <dbReference type="NCBI Taxonomy" id="58110"/>
    <lineage>
        <taxon>Bacteria</taxon>
        <taxon>Bacillati</taxon>
        <taxon>Actinomycetota</taxon>
        <taxon>Actinomycetes</taxon>
        <taxon>Streptosporangiales</taxon>
        <taxon>Thermomonosporaceae</taxon>
        <taxon>Actinomadura</taxon>
    </lineage>
</organism>
<evidence type="ECO:0000256" key="2">
    <source>
        <dbReference type="ARBA" id="ARBA00023002"/>
    </source>
</evidence>
<dbReference type="Gene3D" id="3.40.50.720">
    <property type="entry name" value="NAD(P)-binding Rossmann-like Domain"/>
    <property type="match status" value="1"/>
</dbReference>
<dbReference type="EMBL" id="JADOUA010000001">
    <property type="protein sequence ID" value="MBG6093073.1"/>
    <property type="molecule type" value="Genomic_DNA"/>
</dbReference>
<dbReference type="RefSeq" id="WP_197015180.1">
    <property type="nucleotide sequence ID" value="NZ_BAABES010000018.1"/>
</dbReference>
<gene>
    <name evidence="3" type="ORF">IW256_007186</name>
</gene>
<comment type="similarity">
    <text evidence="1">Belongs to the short-chain dehydrogenases/reductases (SDR) family.</text>
</comment>
<dbReference type="Proteomes" id="UP000614047">
    <property type="component" value="Unassembled WGS sequence"/>
</dbReference>
<evidence type="ECO:0000256" key="1">
    <source>
        <dbReference type="ARBA" id="ARBA00006484"/>
    </source>
</evidence>
<dbReference type="NCBIfam" id="NF005559">
    <property type="entry name" value="PRK07231.1"/>
    <property type="match status" value="1"/>
</dbReference>
<accession>A0A931DQU3</accession>
<dbReference type="InterPro" id="IPR036291">
    <property type="entry name" value="NAD(P)-bd_dom_sf"/>
</dbReference>
<evidence type="ECO:0000313" key="3">
    <source>
        <dbReference type="EMBL" id="MBG6093073.1"/>
    </source>
</evidence>